<accession>A0ABM4D529</accession>
<evidence type="ECO:0000313" key="2">
    <source>
        <dbReference type="Proteomes" id="UP001652625"/>
    </source>
</evidence>
<dbReference type="Proteomes" id="UP001652625">
    <property type="component" value="Chromosome 12"/>
</dbReference>
<gene>
    <name evidence="3" type="primary">LOC136088749</name>
</gene>
<reference evidence="3" key="1">
    <citation type="submission" date="2025-08" db="UniProtKB">
        <authorList>
            <consortium name="RefSeq"/>
        </authorList>
    </citation>
    <scope>IDENTIFICATION</scope>
</reference>
<keyword evidence="2" id="KW-1185">Reference proteome</keyword>
<proteinExistence type="predicted"/>
<name>A0ABM4D529_HYDVU</name>
<dbReference type="RefSeq" id="XP_065669390.1">
    <property type="nucleotide sequence ID" value="XM_065813318.1"/>
</dbReference>
<protein>
    <submittedName>
        <fullName evidence="3">Protein FAM133A-like isoform X1</fullName>
    </submittedName>
</protein>
<evidence type="ECO:0000256" key="1">
    <source>
        <dbReference type="SAM" id="MobiDB-lite"/>
    </source>
</evidence>
<dbReference type="GeneID" id="136088749"/>
<feature type="region of interest" description="Disordered" evidence="1">
    <location>
        <begin position="272"/>
        <end position="292"/>
    </location>
</feature>
<organism evidence="2 3">
    <name type="scientific">Hydra vulgaris</name>
    <name type="common">Hydra</name>
    <name type="synonym">Hydra attenuata</name>
    <dbReference type="NCBI Taxonomy" id="6087"/>
    <lineage>
        <taxon>Eukaryota</taxon>
        <taxon>Metazoa</taxon>
        <taxon>Cnidaria</taxon>
        <taxon>Hydrozoa</taxon>
        <taxon>Hydroidolina</taxon>
        <taxon>Anthoathecata</taxon>
        <taxon>Aplanulata</taxon>
        <taxon>Hydridae</taxon>
        <taxon>Hydra</taxon>
    </lineage>
</organism>
<sequence length="410" mass="46976">MEIPLGFESFKLQTNNTLSVKDFDYAKEIALISVPEEFDVTDLKGSSFVVDGTIPLKCSSESNAKKWEIYSYAAPLKQQANILFPSQDGTPAFGPPISVYLNIAQCINLPYQKKNKKIKKNKLETPDNLCVRWKPFGSDEPYKKYLSKQITTTLKKSHVKKSEVPFSSEINLNFSNLEKPESVKKTVEVSKKVPDGANPVGVKNILEKNHTLNRLKRKLNDEEPEVFSSNTENLSDFVKPARKKKRKTRDGLNEALNIKNKNITNSFNFSENECTETKEKKKKKKSIVSDGNINISKHEKNYALMENNEEKKGKKNTSIISNSSEVNDECNEITELKRKNKKKKSKDHDNDAANEKNCIVNEFNEIMEEKRKKKKKKHRNNCDENNEKYIVKESSKILKKKKKKVKAESS</sequence>
<feature type="region of interest" description="Disordered" evidence="1">
    <location>
        <begin position="334"/>
        <end position="358"/>
    </location>
</feature>
<evidence type="ECO:0000313" key="3">
    <source>
        <dbReference type="RefSeq" id="XP_065669390.1"/>
    </source>
</evidence>